<feature type="coiled-coil region" evidence="1">
    <location>
        <begin position="159"/>
        <end position="186"/>
    </location>
</feature>
<gene>
    <name evidence="4" type="primary">LOC113042723</name>
</gene>
<feature type="region of interest" description="Disordered" evidence="2">
    <location>
        <begin position="424"/>
        <end position="451"/>
    </location>
</feature>
<dbReference type="KEGG" id="caua:113042723"/>
<proteinExistence type="predicted"/>
<sequence length="525" mass="59661">MADSKMSVSQWSPTFVQELLPAAKKTALLYHLSYLCLANFPNLERIIRSRAVETQLLFGSSDATMLKCILTSENLVQSLFPMLAKAVEKNKAVLAIKFLAKARVWIKEIITEVDRIVEKYDLHNKDVVSSTSDVIKEKLDTDKKIKEHNTETMQTEKTLTDLKLHLKSTTEELAKTRQNINCKVQEIQEFARSMSKINKRFGIFAAIVPFIGPLVQNIYDAVHDPENVASMKALEAQLNVLIADKTVLKQKQWHLQLQIIDWQMKFAQANFDQNSIPNPIHLNDVQSSLSKIQNILIQLKNFWENVGQMLDYLEQKTFVGEDLVEDLADLKDEFLESIKIAEEAWSSFGAGCKKASAIFKLQTIDAYRFLEVSPSSLSKEQWQKEYESVKEQLKKMYSPQSPTSSDTPAISTKAVAEKDVAWDSVDCSEEEREGDPPSVRPKSTSPQVRPFYPATSSAVKSDFLSAQEQREQRYLLELQSLRESTVDLTSEAPYPVAYGWVNVHVQECAHGDYRDDQNDRVPGLK</sequence>
<evidence type="ECO:0000256" key="2">
    <source>
        <dbReference type="SAM" id="MobiDB-lite"/>
    </source>
</evidence>
<dbReference type="AlphaFoldDB" id="A0A6P6JDG4"/>
<dbReference type="RefSeq" id="XP_026057523.1">
    <property type="nucleotide sequence ID" value="XM_026201738.1"/>
</dbReference>
<evidence type="ECO:0000313" key="3">
    <source>
        <dbReference type="Proteomes" id="UP000515129"/>
    </source>
</evidence>
<accession>A0A6P6JDG4</accession>
<protein>
    <submittedName>
        <fullName evidence="4">Uncharacterized protein LOC113042723</fullName>
    </submittedName>
</protein>
<keyword evidence="3" id="KW-1185">Reference proteome</keyword>
<evidence type="ECO:0000256" key="1">
    <source>
        <dbReference type="SAM" id="Coils"/>
    </source>
</evidence>
<organism evidence="3 4">
    <name type="scientific">Carassius auratus</name>
    <name type="common">Goldfish</name>
    <dbReference type="NCBI Taxonomy" id="7957"/>
    <lineage>
        <taxon>Eukaryota</taxon>
        <taxon>Metazoa</taxon>
        <taxon>Chordata</taxon>
        <taxon>Craniata</taxon>
        <taxon>Vertebrata</taxon>
        <taxon>Euteleostomi</taxon>
        <taxon>Actinopterygii</taxon>
        <taxon>Neopterygii</taxon>
        <taxon>Teleostei</taxon>
        <taxon>Ostariophysi</taxon>
        <taxon>Cypriniformes</taxon>
        <taxon>Cyprinidae</taxon>
        <taxon>Cyprininae</taxon>
        <taxon>Carassius</taxon>
    </lineage>
</organism>
<evidence type="ECO:0000313" key="4">
    <source>
        <dbReference type="RefSeq" id="XP_026057523.1"/>
    </source>
</evidence>
<dbReference type="OrthoDB" id="8924271at2759"/>
<dbReference type="GeneID" id="113042723"/>
<keyword evidence="1" id="KW-0175">Coiled coil</keyword>
<reference evidence="4" key="1">
    <citation type="submission" date="2025-08" db="UniProtKB">
        <authorList>
            <consortium name="RefSeq"/>
        </authorList>
    </citation>
    <scope>IDENTIFICATION</scope>
    <source>
        <strain evidence="4">Wakin</strain>
        <tissue evidence="4">Muscle</tissue>
    </source>
</reference>
<dbReference type="Proteomes" id="UP000515129">
    <property type="component" value="Chromosome 24"/>
</dbReference>
<name>A0A6P6JDG4_CARAU</name>